<sequence length="260" mass="28179">MHAEDQNMEDVMDASMPDIGTSSHQHPQPLLQTFNTQHPSANANATVASVPQSRDPFRDIPVKVHIRRPERDTWAYMGRGIVSQEISGQSSRVVVRAASSSKILTVFGEGAALQAERRGNFVVIGCVEGGRVVSWSLNALNNSETVRLLASIELACYASKQAMVDPVMHGAFRRRVARMIKDDRRRRHKRRKDQDSMVAAFARTGLGGEMEAEDTPAPLPDAGAPPPAEPIPIPAPVVMPIPEPAPGPGPGDVFVGYPQP</sequence>
<proteinExistence type="predicted"/>
<accession>A0A2G8SDM5</accession>
<dbReference type="AlphaFoldDB" id="A0A2G8SDM5"/>
<evidence type="ECO:0000313" key="2">
    <source>
        <dbReference type="EMBL" id="PIL31853.1"/>
    </source>
</evidence>
<gene>
    <name evidence="2" type="ORF">GSI_06557</name>
</gene>
<dbReference type="EMBL" id="AYKW01000012">
    <property type="protein sequence ID" value="PIL31853.1"/>
    <property type="molecule type" value="Genomic_DNA"/>
</dbReference>
<evidence type="ECO:0000256" key="1">
    <source>
        <dbReference type="SAM" id="MobiDB-lite"/>
    </source>
</evidence>
<comment type="caution">
    <text evidence="2">The sequence shown here is derived from an EMBL/GenBank/DDBJ whole genome shotgun (WGS) entry which is preliminary data.</text>
</comment>
<feature type="region of interest" description="Disordered" evidence="1">
    <location>
        <begin position="203"/>
        <end position="260"/>
    </location>
</feature>
<reference evidence="2 3" key="1">
    <citation type="journal article" date="2015" name="Sci. Rep.">
        <title>Chromosome-level genome map provides insights into diverse defense mechanisms in the medicinal fungus Ganoderma sinense.</title>
        <authorList>
            <person name="Zhu Y."/>
            <person name="Xu J."/>
            <person name="Sun C."/>
            <person name="Zhou S."/>
            <person name="Xu H."/>
            <person name="Nelson D.R."/>
            <person name="Qian J."/>
            <person name="Song J."/>
            <person name="Luo H."/>
            <person name="Xiang L."/>
            <person name="Li Y."/>
            <person name="Xu Z."/>
            <person name="Ji A."/>
            <person name="Wang L."/>
            <person name="Lu S."/>
            <person name="Hayward A."/>
            <person name="Sun W."/>
            <person name="Li X."/>
            <person name="Schwartz D.C."/>
            <person name="Wang Y."/>
            <person name="Chen S."/>
        </authorList>
    </citation>
    <scope>NUCLEOTIDE SEQUENCE [LARGE SCALE GENOMIC DNA]</scope>
    <source>
        <strain evidence="2 3">ZZ0214-1</strain>
    </source>
</reference>
<protein>
    <submittedName>
        <fullName evidence="2">Uncharacterized protein</fullName>
    </submittedName>
</protein>
<feature type="compositionally biased region" description="Pro residues" evidence="1">
    <location>
        <begin position="217"/>
        <end position="249"/>
    </location>
</feature>
<name>A0A2G8SDM5_9APHY</name>
<dbReference type="OrthoDB" id="3227562at2759"/>
<organism evidence="2 3">
    <name type="scientific">Ganoderma sinense ZZ0214-1</name>
    <dbReference type="NCBI Taxonomy" id="1077348"/>
    <lineage>
        <taxon>Eukaryota</taxon>
        <taxon>Fungi</taxon>
        <taxon>Dikarya</taxon>
        <taxon>Basidiomycota</taxon>
        <taxon>Agaricomycotina</taxon>
        <taxon>Agaricomycetes</taxon>
        <taxon>Polyporales</taxon>
        <taxon>Polyporaceae</taxon>
        <taxon>Ganoderma</taxon>
    </lineage>
</organism>
<evidence type="ECO:0000313" key="3">
    <source>
        <dbReference type="Proteomes" id="UP000230002"/>
    </source>
</evidence>
<dbReference type="STRING" id="1077348.A0A2G8SDM5"/>
<keyword evidence="3" id="KW-1185">Reference proteome</keyword>
<dbReference type="Proteomes" id="UP000230002">
    <property type="component" value="Unassembled WGS sequence"/>
</dbReference>